<keyword evidence="1" id="KW-1133">Transmembrane helix</keyword>
<evidence type="ECO:0000313" key="2">
    <source>
        <dbReference type="EMBL" id="WNL50191.1"/>
    </source>
</evidence>
<protein>
    <submittedName>
        <fullName evidence="2">Transmembrane domain containing protein</fullName>
    </submittedName>
</protein>
<reference evidence="2" key="1">
    <citation type="submission" date="2023-07" db="EMBL/GenBank/DDBJ databases">
        <authorList>
            <person name="Xia Y."/>
        </authorList>
    </citation>
    <scope>NUCLEOTIDE SEQUENCE</scope>
    <source>
        <strain evidence="2">E</strain>
    </source>
</reference>
<sequence length="67" mass="7703">MSCNRCFWRGYAVLGVASSSYVAPDIGEKYKNGAFGFWRAYTFQTISLVAWPVFLPMFLRLKQRGEI</sequence>
<evidence type="ECO:0000256" key="1">
    <source>
        <dbReference type="SAM" id="Phobius"/>
    </source>
</evidence>
<proteinExistence type="predicted"/>
<keyword evidence="1 2" id="KW-0812">Transmembrane</keyword>
<gene>
    <name evidence="2" type="ORF">MarDSR_152</name>
</gene>
<name>A0AA96IYG2_9VIRU</name>
<organism evidence="2">
    <name type="scientific">Marseillevirus sp</name>
    <dbReference type="NCBI Taxonomy" id="2809551"/>
    <lineage>
        <taxon>Viruses</taxon>
        <taxon>Varidnaviria</taxon>
        <taxon>Bamfordvirae</taxon>
        <taxon>Nucleocytoviricota</taxon>
        <taxon>Megaviricetes</taxon>
        <taxon>Pimascovirales</taxon>
        <taxon>Pimascovirales incertae sedis</taxon>
        <taxon>Marseilleviridae</taxon>
        <taxon>Marseillevirus</taxon>
    </lineage>
</organism>
<dbReference type="EMBL" id="OR343189">
    <property type="protein sequence ID" value="WNL50191.1"/>
    <property type="molecule type" value="Genomic_DNA"/>
</dbReference>
<feature type="transmembrane region" description="Helical" evidence="1">
    <location>
        <begin position="38"/>
        <end position="59"/>
    </location>
</feature>
<keyword evidence="1" id="KW-0472">Membrane</keyword>
<accession>A0AA96IYG2</accession>